<evidence type="ECO:0000256" key="7">
    <source>
        <dbReference type="ARBA" id="ARBA00023136"/>
    </source>
</evidence>
<comment type="subcellular location">
    <subcellularLocation>
        <location evidence="1 8">Cell membrane</location>
        <topology evidence="1 8">Multi-pass membrane protein</topology>
    </subcellularLocation>
</comment>
<dbReference type="RefSeq" id="WP_088818887.1">
    <property type="nucleotide sequence ID" value="NZ_FYEZ01000003.1"/>
</dbReference>
<name>A0A212U4W5_9MICO</name>
<keyword evidence="7 8" id="KW-0472">Membrane</keyword>
<evidence type="ECO:0000256" key="1">
    <source>
        <dbReference type="ARBA" id="ARBA00004651"/>
    </source>
</evidence>
<evidence type="ECO:0000313" key="10">
    <source>
        <dbReference type="Proteomes" id="UP000198122"/>
    </source>
</evidence>
<keyword evidence="10" id="KW-1185">Reference proteome</keyword>
<feature type="transmembrane region" description="Helical" evidence="8">
    <location>
        <begin position="146"/>
        <end position="175"/>
    </location>
</feature>
<keyword evidence="5 8" id="KW-0812">Transmembrane</keyword>
<dbReference type="AlphaFoldDB" id="A0A212U4W5"/>
<keyword evidence="3" id="KW-0813">Transport</keyword>
<keyword evidence="4 8" id="KW-1003">Cell membrane</keyword>
<feature type="transmembrane region" description="Helical" evidence="8">
    <location>
        <begin position="75"/>
        <end position="97"/>
    </location>
</feature>
<evidence type="ECO:0000256" key="5">
    <source>
        <dbReference type="ARBA" id="ARBA00022692"/>
    </source>
</evidence>
<dbReference type="GO" id="GO:0005886">
    <property type="term" value="C:plasma membrane"/>
    <property type="evidence" value="ECO:0007669"/>
    <property type="project" value="UniProtKB-SubCell"/>
</dbReference>
<dbReference type="OrthoDB" id="3782574at2"/>
<dbReference type="InterPro" id="IPR002781">
    <property type="entry name" value="TM_pro_TauE-like"/>
</dbReference>
<evidence type="ECO:0000256" key="3">
    <source>
        <dbReference type="ARBA" id="ARBA00022448"/>
    </source>
</evidence>
<feature type="transmembrane region" description="Helical" evidence="8">
    <location>
        <begin position="195"/>
        <end position="224"/>
    </location>
</feature>
<feature type="transmembrane region" description="Helical" evidence="8">
    <location>
        <begin position="103"/>
        <end position="125"/>
    </location>
</feature>
<evidence type="ECO:0000256" key="6">
    <source>
        <dbReference type="ARBA" id="ARBA00022989"/>
    </source>
</evidence>
<dbReference type="PANTHER" id="PTHR30269">
    <property type="entry name" value="TRANSMEMBRANE PROTEIN YFCA"/>
    <property type="match status" value="1"/>
</dbReference>
<evidence type="ECO:0000313" key="9">
    <source>
        <dbReference type="EMBL" id="SNC73298.1"/>
    </source>
</evidence>
<feature type="transmembrane region" description="Helical" evidence="8">
    <location>
        <begin position="42"/>
        <end position="63"/>
    </location>
</feature>
<comment type="similarity">
    <text evidence="2 8">Belongs to the 4-toluene sulfonate uptake permease (TSUP) (TC 2.A.102) family.</text>
</comment>
<keyword evidence="6 8" id="KW-1133">Transmembrane helix</keyword>
<dbReference type="PANTHER" id="PTHR30269:SF0">
    <property type="entry name" value="MEMBRANE TRANSPORTER PROTEIN YFCA-RELATED"/>
    <property type="match status" value="1"/>
</dbReference>
<evidence type="ECO:0000256" key="4">
    <source>
        <dbReference type="ARBA" id="ARBA00022475"/>
    </source>
</evidence>
<dbReference type="Pfam" id="PF01925">
    <property type="entry name" value="TauE"/>
    <property type="match status" value="1"/>
</dbReference>
<evidence type="ECO:0000256" key="8">
    <source>
        <dbReference type="RuleBase" id="RU363041"/>
    </source>
</evidence>
<evidence type="ECO:0000256" key="2">
    <source>
        <dbReference type="ARBA" id="ARBA00009142"/>
    </source>
</evidence>
<dbReference type="InterPro" id="IPR052017">
    <property type="entry name" value="TSUP"/>
</dbReference>
<feature type="transmembrane region" description="Helical" evidence="8">
    <location>
        <begin position="236"/>
        <end position="255"/>
    </location>
</feature>
<proteinExistence type="inferred from homology"/>
<accession>A0A212U4W5</accession>
<gene>
    <name evidence="9" type="ORF">SAMN05445756_1894</name>
</gene>
<dbReference type="Proteomes" id="UP000198122">
    <property type="component" value="Unassembled WGS sequence"/>
</dbReference>
<reference evidence="9 10" key="1">
    <citation type="submission" date="2017-06" db="EMBL/GenBank/DDBJ databases">
        <authorList>
            <person name="Kim H.J."/>
            <person name="Triplett B.A."/>
        </authorList>
    </citation>
    <scope>NUCLEOTIDE SEQUENCE [LARGE SCALE GENOMIC DNA]</scope>
    <source>
        <strain evidence="9 10">DSM 22179</strain>
    </source>
</reference>
<protein>
    <recommendedName>
        <fullName evidence="8">Probable membrane transporter protein</fullName>
    </recommendedName>
</protein>
<dbReference type="EMBL" id="FYEZ01000003">
    <property type="protein sequence ID" value="SNC73298.1"/>
    <property type="molecule type" value="Genomic_DNA"/>
</dbReference>
<sequence length="256" mass="26025">MTLGTALLVVLTGLVAGGLTATVGVASLVSFPVLVALGMPPVLANMTNAVGLVPSGLGSGWGLRREIRRHPRLNAWTLGLTGLGGALGALLLMRLPAGVFEAIAPWLILFTCGLVAAQPRISAFLRQRREEQGQTGHRQQLTPSSMLITLAIGVYGGYFGAGAGVMMLALLVLSLDVGLQELNATRSLSMLASKLTAAALFVTVAEVDWAVAGLLAAGSLVGGYAGARVARRLPDAVLRGAVIAGGTAAALGLLLS</sequence>
<organism evidence="9 10">
    <name type="scientific">Kytococcus aerolatus</name>
    <dbReference type="NCBI Taxonomy" id="592308"/>
    <lineage>
        <taxon>Bacteria</taxon>
        <taxon>Bacillati</taxon>
        <taxon>Actinomycetota</taxon>
        <taxon>Actinomycetes</taxon>
        <taxon>Micrococcales</taxon>
        <taxon>Kytococcaceae</taxon>
        <taxon>Kytococcus</taxon>
    </lineage>
</organism>